<name>A0A318HFR8_9MYCO</name>
<evidence type="ECO:0000313" key="2">
    <source>
        <dbReference type="EMBL" id="PXX08343.1"/>
    </source>
</evidence>
<dbReference type="InterPro" id="IPR041583">
    <property type="entry name" value="TetR_C_31"/>
</dbReference>
<keyword evidence="3" id="KW-1185">Reference proteome</keyword>
<gene>
    <name evidence="2" type="ORF">C8E89_1087</name>
</gene>
<evidence type="ECO:0000259" key="1">
    <source>
        <dbReference type="Pfam" id="PF17940"/>
    </source>
</evidence>
<dbReference type="EMBL" id="QJJU01000008">
    <property type="protein sequence ID" value="PXX08343.1"/>
    <property type="molecule type" value="Genomic_DNA"/>
</dbReference>
<dbReference type="Proteomes" id="UP000247781">
    <property type="component" value="Unassembled WGS sequence"/>
</dbReference>
<reference evidence="2 3" key="2">
    <citation type="submission" date="2018-06" db="EMBL/GenBank/DDBJ databases">
        <title>Sequencing of bacterial isolates from soil warming experiment in Harvard Forest, Massachusetts, USA.</title>
        <authorList>
            <person name="Deangelis K.PhD."/>
        </authorList>
    </citation>
    <scope>NUCLEOTIDE SEQUENCE [LARGE SCALE GENOMIC DNA]</scope>
    <source>
        <strain evidence="2 3">GAS496</strain>
    </source>
</reference>
<dbReference type="Gene3D" id="1.10.357.10">
    <property type="entry name" value="Tetracycline Repressor, domain 2"/>
    <property type="match status" value="1"/>
</dbReference>
<sequence length="173" mass="19128">MTYRSVAEEAGLPEATLRAFFRTRDELRALGLEFMLNGWVQRAEEFISRLPHQLNLNETARLIVEVATVHDAENWTFTRATISGIYERYLQAGKHPELRTVITNYNSALADLVARVLALNGWATTPQGVKSVLAVVDGAVVYQLAAGQAPVPHAISLLEFAIPRLCEPDNAAQ</sequence>
<evidence type="ECO:0000313" key="3">
    <source>
        <dbReference type="Proteomes" id="UP000247781"/>
    </source>
</evidence>
<organism evidence="2 3">
    <name type="scientific">Mycolicibacterium moriokaense</name>
    <dbReference type="NCBI Taxonomy" id="39691"/>
    <lineage>
        <taxon>Bacteria</taxon>
        <taxon>Bacillati</taxon>
        <taxon>Actinomycetota</taxon>
        <taxon>Actinomycetes</taxon>
        <taxon>Mycobacteriales</taxon>
        <taxon>Mycobacteriaceae</taxon>
        <taxon>Mycolicibacterium</taxon>
    </lineage>
</organism>
<feature type="domain" description="Tetracyclin repressor-like C-terminal group 31" evidence="1">
    <location>
        <begin position="73"/>
        <end position="156"/>
    </location>
</feature>
<comment type="caution">
    <text evidence="2">The sequence shown here is derived from an EMBL/GenBank/DDBJ whole genome shotgun (WGS) entry which is preliminary data.</text>
</comment>
<reference evidence="3" key="1">
    <citation type="submission" date="2018-05" db="EMBL/GenBank/DDBJ databases">
        <authorList>
            <person name="Deangelis K."/>
            <person name="Huntemann M."/>
            <person name="Clum A."/>
            <person name="Pillay M."/>
            <person name="Palaniappan K."/>
            <person name="Varghese N."/>
            <person name="Mikhailova N."/>
            <person name="Stamatis D."/>
            <person name="Reddy T."/>
            <person name="Daum C."/>
            <person name="Shapiro N."/>
            <person name="Ivanova N."/>
            <person name="Kyrpides N."/>
            <person name="Woyke T."/>
        </authorList>
    </citation>
    <scope>NUCLEOTIDE SEQUENCE [LARGE SCALE GENOMIC DNA]</scope>
    <source>
        <strain evidence="3">GAS496</strain>
    </source>
</reference>
<dbReference type="AlphaFoldDB" id="A0A318HFR8"/>
<proteinExistence type="predicted"/>
<protein>
    <submittedName>
        <fullName evidence="2">TetR family transcriptional regulator</fullName>
    </submittedName>
</protein>
<dbReference type="Pfam" id="PF17940">
    <property type="entry name" value="TetR_C_31"/>
    <property type="match status" value="1"/>
</dbReference>
<accession>A0A318HFR8</accession>